<evidence type="ECO:0000313" key="2">
    <source>
        <dbReference type="Proteomes" id="UP001152562"/>
    </source>
</evidence>
<proteinExistence type="predicted"/>
<dbReference type="EMBL" id="CALOZG010000002">
    <property type="protein sequence ID" value="CAH3964172.1"/>
    <property type="molecule type" value="Genomic_DNA"/>
</dbReference>
<keyword evidence="2" id="KW-1185">Reference proteome</keyword>
<name>A0A9P0X3P4_PIEBR</name>
<dbReference type="Proteomes" id="UP001152562">
    <property type="component" value="Unassembled WGS sequence"/>
</dbReference>
<dbReference type="AlphaFoldDB" id="A0A9P0X3P4"/>
<gene>
    <name evidence="1" type="ORF">PIBRA_LOCUS1635</name>
</gene>
<evidence type="ECO:0000313" key="1">
    <source>
        <dbReference type="EMBL" id="CAH3964172.1"/>
    </source>
</evidence>
<accession>A0A9P0X3P4</accession>
<organism evidence="1 2">
    <name type="scientific">Pieris brassicae</name>
    <name type="common">White butterfly</name>
    <name type="synonym">Large white butterfly</name>
    <dbReference type="NCBI Taxonomy" id="7116"/>
    <lineage>
        <taxon>Eukaryota</taxon>
        <taxon>Metazoa</taxon>
        <taxon>Ecdysozoa</taxon>
        <taxon>Arthropoda</taxon>
        <taxon>Hexapoda</taxon>
        <taxon>Insecta</taxon>
        <taxon>Pterygota</taxon>
        <taxon>Neoptera</taxon>
        <taxon>Endopterygota</taxon>
        <taxon>Lepidoptera</taxon>
        <taxon>Glossata</taxon>
        <taxon>Ditrysia</taxon>
        <taxon>Papilionoidea</taxon>
        <taxon>Pieridae</taxon>
        <taxon>Pierinae</taxon>
        <taxon>Pieris</taxon>
    </lineage>
</organism>
<protein>
    <submittedName>
        <fullName evidence="1">Uncharacterized protein</fullName>
    </submittedName>
</protein>
<comment type="caution">
    <text evidence="1">The sequence shown here is derived from an EMBL/GenBank/DDBJ whole genome shotgun (WGS) entry which is preliminary data.</text>
</comment>
<reference evidence="1" key="1">
    <citation type="submission" date="2022-05" db="EMBL/GenBank/DDBJ databases">
        <authorList>
            <person name="Okamura Y."/>
        </authorList>
    </citation>
    <scope>NUCLEOTIDE SEQUENCE</scope>
</reference>
<sequence>MGNLNASNLEKNYQGFKLAKGTGLVVLVGLILSAHSRPLSHYCPIRGLLAAGFPLWPGSPLLNEPAPPRLLRGVHINTRLSVDVQSTWTTQHQEPQPQTILCTRPPSSRITGDATLPVESVDEILKQVPNI</sequence>